<dbReference type="PANTHER" id="PTHR11461">
    <property type="entry name" value="SERINE PROTEASE INHIBITOR, SERPIN"/>
    <property type="match status" value="1"/>
</dbReference>
<dbReference type="Gene3D" id="2.30.39.10">
    <property type="entry name" value="Alpha-1-antitrypsin, domain 1"/>
    <property type="match status" value="1"/>
</dbReference>
<organism evidence="5 6">
    <name type="scientific">Acetivibrio thermocellus AD2</name>
    <dbReference type="NCBI Taxonomy" id="1138384"/>
    <lineage>
        <taxon>Bacteria</taxon>
        <taxon>Bacillati</taxon>
        <taxon>Bacillota</taxon>
        <taxon>Clostridia</taxon>
        <taxon>Eubacteriales</taxon>
        <taxon>Oscillospiraceae</taxon>
        <taxon>Acetivibrio</taxon>
    </lineage>
</organism>
<dbReference type="SUPFAM" id="SSF56574">
    <property type="entry name" value="Serpins"/>
    <property type="match status" value="1"/>
</dbReference>
<evidence type="ECO:0000259" key="4">
    <source>
        <dbReference type="PROSITE" id="PS51766"/>
    </source>
</evidence>
<evidence type="ECO:0000259" key="3">
    <source>
        <dbReference type="PROSITE" id="PS50853"/>
    </source>
</evidence>
<dbReference type="Gene3D" id="3.30.497.10">
    <property type="entry name" value="Antithrombin, subunit I, domain 2"/>
    <property type="match status" value="1"/>
</dbReference>
<dbReference type="Proteomes" id="UP000223596">
    <property type="component" value="Unassembled WGS sequence"/>
</dbReference>
<dbReference type="InterPro" id="IPR013783">
    <property type="entry name" value="Ig-like_fold"/>
</dbReference>
<dbReference type="PROSITE" id="PS00284">
    <property type="entry name" value="SERPIN"/>
    <property type="match status" value="1"/>
</dbReference>
<dbReference type="PROSITE" id="PS50853">
    <property type="entry name" value="FN3"/>
    <property type="match status" value="1"/>
</dbReference>
<dbReference type="SUPFAM" id="SSF49265">
    <property type="entry name" value="Fibronectin type III"/>
    <property type="match status" value="1"/>
</dbReference>
<dbReference type="Gene3D" id="1.10.1330.10">
    <property type="entry name" value="Dockerin domain"/>
    <property type="match status" value="1"/>
</dbReference>
<feature type="chain" id="PRO_5044287363" evidence="2">
    <location>
        <begin position="20"/>
        <end position="599"/>
    </location>
</feature>
<comment type="similarity">
    <text evidence="1">Belongs to the serpin family.</text>
</comment>
<dbReference type="SUPFAM" id="SSF63446">
    <property type="entry name" value="Type I dockerin domain"/>
    <property type="match status" value="1"/>
</dbReference>
<dbReference type="GO" id="GO:0005615">
    <property type="term" value="C:extracellular space"/>
    <property type="evidence" value="ECO:0007669"/>
    <property type="project" value="InterPro"/>
</dbReference>
<dbReference type="CDD" id="cd00063">
    <property type="entry name" value="FN3"/>
    <property type="match status" value="1"/>
</dbReference>
<dbReference type="GO" id="GO:0000272">
    <property type="term" value="P:polysaccharide catabolic process"/>
    <property type="evidence" value="ECO:0007669"/>
    <property type="project" value="InterPro"/>
</dbReference>
<name>A0AB36TIK3_ACETH</name>
<dbReference type="InterPro" id="IPR042185">
    <property type="entry name" value="Serpin_sf_2"/>
</dbReference>
<dbReference type="InterPro" id="IPR036116">
    <property type="entry name" value="FN3_sf"/>
</dbReference>
<evidence type="ECO:0000256" key="2">
    <source>
        <dbReference type="SAM" id="SignalP"/>
    </source>
</evidence>
<sequence length="599" mass="67750">MLPGFALLSSFLLVGNSFAANWYTYYELYPDPVVTDTSAVIRFKLTTEKIDDYITMPGYIYEFRYWKVDEPSKVKSVSIGLYVNEVQTVELTDLEPNTEYECKVWGQIYTSNKEGTPKTITFKTLPKKGDLNGDAKINSTDLNMMKRYLLQMIDRFGVDDESCADLNGDGKITSSDYNLLKRYILHLIDKFPIGNDETDEGINDGFNDETDEDINDSFIEANSKFAFDIFKQISKDEQGKNVFISPFGISMALSMVYQGAESDTREEMAKVLGYEGLDIEEVNKSYKLLLKYFNELIGNVKLKNSNSIWKNSLKGDVIKEDFISVNKDVFNALVETRDFSDESVVDKINNWISDATEGKVKKALNAVNPDELLYIISALYFNGAWKEEFEFDINDTTMSTFKSEDGSTDYVMMMRKSYNNWVGVMEFGKGDGYSAIRLPYGNGEMAMYCILPDEDISINDFIQNLDVSLWNEIKNSIRKTLQGLICLPRFKIEYFKDGNGSIKESLKALGLEKVFSLAEADLTGMSETNAYVSDVLHKAVVEVNEKGTEASSSVVVIPVPGFGTRSEFIADRPFVFIIADEKYDTILFMGKLAKGELIN</sequence>
<protein>
    <submittedName>
        <fullName evidence="5">Serine protease inhibitor</fullName>
    </submittedName>
</protein>
<dbReference type="InterPro" id="IPR036439">
    <property type="entry name" value="Dockerin_dom_sf"/>
</dbReference>
<comment type="caution">
    <text evidence="5">The sequence shown here is derived from an EMBL/GenBank/DDBJ whole genome shotgun (WGS) entry which is preliminary data.</text>
</comment>
<gene>
    <name evidence="5" type="ORF">M972_112143</name>
</gene>
<dbReference type="InterPro" id="IPR036186">
    <property type="entry name" value="Serpin_sf"/>
</dbReference>
<dbReference type="EMBL" id="PDBW01000001">
    <property type="protein sequence ID" value="PFH03335.1"/>
    <property type="molecule type" value="Genomic_DNA"/>
</dbReference>
<dbReference type="Pfam" id="PF00079">
    <property type="entry name" value="Serpin"/>
    <property type="match status" value="1"/>
</dbReference>
<dbReference type="Gene3D" id="2.60.40.10">
    <property type="entry name" value="Immunoglobulins"/>
    <property type="match status" value="1"/>
</dbReference>
<feature type="signal peptide" evidence="2">
    <location>
        <begin position="1"/>
        <end position="19"/>
    </location>
</feature>
<dbReference type="InterPro" id="IPR023795">
    <property type="entry name" value="Serpin_CS"/>
</dbReference>
<accession>A0AB36TIK3</accession>
<reference evidence="5 6" key="1">
    <citation type="submission" date="2017-09" db="EMBL/GenBank/DDBJ databases">
        <title>Evaluation of Pacific Biosciences Sequencing Technology to Finishing C. thermocellum Genome Sequences.</title>
        <authorList>
            <person name="Brown S."/>
        </authorList>
    </citation>
    <scope>NUCLEOTIDE SEQUENCE [LARGE SCALE GENOMIC DNA]</scope>
    <source>
        <strain evidence="5 6">AD2</strain>
    </source>
</reference>
<dbReference type="InterPro" id="IPR018247">
    <property type="entry name" value="EF_Hand_1_Ca_BS"/>
</dbReference>
<feature type="domain" description="Fibronectin type-III" evidence="3">
    <location>
        <begin position="28"/>
        <end position="127"/>
    </location>
</feature>
<dbReference type="PANTHER" id="PTHR11461:SF211">
    <property type="entry name" value="GH10112P-RELATED"/>
    <property type="match status" value="1"/>
</dbReference>
<dbReference type="GO" id="GO:0004867">
    <property type="term" value="F:serine-type endopeptidase inhibitor activity"/>
    <property type="evidence" value="ECO:0007669"/>
    <property type="project" value="UniProtKB-KW"/>
</dbReference>
<dbReference type="InterPro" id="IPR003961">
    <property type="entry name" value="FN3_dom"/>
</dbReference>
<dbReference type="PROSITE" id="PS51766">
    <property type="entry name" value="DOCKERIN"/>
    <property type="match status" value="1"/>
</dbReference>
<evidence type="ECO:0000256" key="1">
    <source>
        <dbReference type="RuleBase" id="RU000411"/>
    </source>
</evidence>
<dbReference type="RefSeq" id="WP_003518070.1">
    <property type="nucleotide sequence ID" value="NZ_PDBW01000001.1"/>
</dbReference>
<proteinExistence type="inferred from homology"/>
<dbReference type="GO" id="GO:0004553">
    <property type="term" value="F:hydrolase activity, hydrolyzing O-glycosyl compounds"/>
    <property type="evidence" value="ECO:0007669"/>
    <property type="project" value="InterPro"/>
</dbReference>
<dbReference type="SMART" id="SM00093">
    <property type="entry name" value="SERPIN"/>
    <property type="match status" value="1"/>
</dbReference>
<dbReference type="CDD" id="cd14256">
    <property type="entry name" value="Dockerin_I"/>
    <property type="match status" value="1"/>
</dbReference>
<dbReference type="Pfam" id="PF00404">
    <property type="entry name" value="Dockerin_1"/>
    <property type="match status" value="1"/>
</dbReference>
<dbReference type="InterPro" id="IPR016134">
    <property type="entry name" value="Dockerin_dom"/>
</dbReference>
<dbReference type="GeneID" id="35806001"/>
<keyword evidence="5" id="KW-0722">Serine protease inhibitor</keyword>
<dbReference type="InterPro" id="IPR023796">
    <property type="entry name" value="Serpin_dom"/>
</dbReference>
<feature type="domain" description="Dockerin" evidence="4">
    <location>
        <begin position="124"/>
        <end position="193"/>
    </location>
</feature>
<evidence type="ECO:0000313" key="6">
    <source>
        <dbReference type="Proteomes" id="UP000223596"/>
    </source>
</evidence>
<keyword evidence="2" id="KW-0732">Signal</keyword>
<dbReference type="PROSITE" id="PS00018">
    <property type="entry name" value="EF_HAND_1"/>
    <property type="match status" value="1"/>
</dbReference>
<keyword evidence="5" id="KW-0646">Protease inhibitor</keyword>
<dbReference type="CDD" id="cd19588">
    <property type="entry name" value="serpin_miropin-like"/>
    <property type="match status" value="1"/>
</dbReference>
<dbReference type="InterPro" id="IPR002105">
    <property type="entry name" value="Dockerin_1_rpt"/>
</dbReference>
<dbReference type="AlphaFoldDB" id="A0AB36TIK3"/>
<dbReference type="InterPro" id="IPR042178">
    <property type="entry name" value="Serpin_sf_1"/>
</dbReference>
<dbReference type="InterPro" id="IPR000215">
    <property type="entry name" value="Serpin_fam"/>
</dbReference>
<evidence type="ECO:0000313" key="5">
    <source>
        <dbReference type="EMBL" id="PFH03335.1"/>
    </source>
</evidence>